<reference evidence="5" key="1">
    <citation type="submission" date="2013-02" db="EMBL/GenBank/DDBJ databases">
        <authorList>
            <consortium name="The Broad Institute Genome Sequencing Platform"/>
            <person name="Cuomo C."/>
            <person name="Becnel J."/>
            <person name="Sanscrainte N."/>
            <person name="Walker B."/>
            <person name="Young S.K."/>
            <person name="Zeng Q."/>
            <person name="Gargeya S."/>
            <person name="Fitzgerald M."/>
            <person name="Haas B."/>
            <person name="Abouelleil A."/>
            <person name="Alvarado L."/>
            <person name="Arachchi H.M."/>
            <person name="Berlin A.M."/>
            <person name="Chapman S.B."/>
            <person name="Dewar J."/>
            <person name="Goldberg J."/>
            <person name="Griggs A."/>
            <person name="Gujja S."/>
            <person name="Hansen M."/>
            <person name="Howarth C."/>
            <person name="Imamovic A."/>
            <person name="Larimer J."/>
            <person name="McCowan C."/>
            <person name="Murphy C."/>
            <person name="Neiman D."/>
            <person name="Pearson M."/>
            <person name="Priest M."/>
            <person name="Roberts A."/>
            <person name="Saif S."/>
            <person name="Shea T."/>
            <person name="Sisk P."/>
            <person name="Sykes S."/>
            <person name="Wortman J."/>
            <person name="Nusbaum C."/>
            <person name="Birren B."/>
        </authorList>
    </citation>
    <scope>NUCLEOTIDE SEQUENCE [LARGE SCALE GENOMIC DNA]</scope>
    <source>
        <strain evidence="5">PRA339</strain>
    </source>
</reference>
<keyword evidence="3" id="KW-1133">Transmembrane helix</keyword>
<keyword evidence="3" id="KW-0472">Membrane</keyword>
<dbReference type="Proteomes" id="UP000030655">
    <property type="component" value="Unassembled WGS sequence"/>
</dbReference>
<keyword evidence="2 3" id="KW-0406">Ion transport</keyword>
<dbReference type="SUPFAM" id="SSF81333">
    <property type="entry name" value="F1F0 ATP synthase subunit C"/>
    <property type="match status" value="1"/>
</dbReference>
<feature type="transmembrane region" description="Helical" evidence="3">
    <location>
        <begin position="100"/>
        <end position="119"/>
    </location>
</feature>
<name>A0A059F378_9MICR</name>
<evidence type="ECO:0000313" key="5">
    <source>
        <dbReference type="Proteomes" id="UP000030655"/>
    </source>
</evidence>
<feature type="transmembrane region" description="Helical" evidence="3">
    <location>
        <begin position="23"/>
        <end position="47"/>
    </location>
</feature>
<keyword evidence="3" id="KW-0812">Transmembrane</keyword>
<proteinExistence type="inferred from homology"/>
<reference evidence="4 5" key="2">
    <citation type="submission" date="2014-03" db="EMBL/GenBank/DDBJ databases">
        <title>The Genome Sequence of Anncaliia algerae insect isolate PRA339.</title>
        <authorList>
            <consortium name="The Broad Institute Genome Sequencing Platform"/>
            <consortium name="The Broad Institute Genome Sequencing Center for Infectious Disease"/>
            <person name="Cuomo C."/>
            <person name="Becnel J."/>
            <person name="Sanscrainte N."/>
            <person name="Walker B."/>
            <person name="Young S.K."/>
            <person name="Zeng Q."/>
            <person name="Gargeya S."/>
            <person name="Fitzgerald M."/>
            <person name="Haas B."/>
            <person name="Abouelleil A."/>
            <person name="Alvarado L."/>
            <person name="Arachchi H.M."/>
            <person name="Berlin A.M."/>
            <person name="Chapman S.B."/>
            <person name="Dewar J."/>
            <person name="Goldberg J."/>
            <person name="Griggs A."/>
            <person name="Gujja S."/>
            <person name="Hansen M."/>
            <person name="Howarth C."/>
            <person name="Imamovic A."/>
            <person name="Larimer J."/>
            <person name="McCowan C."/>
            <person name="Murphy C."/>
            <person name="Neiman D."/>
            <person name="Pearson M."/>
            <person name="Priest M."/>
            <person name="Roberts A."/>
            <person name="Saif S."/>
            <person name="Shea T."/>
            <person name="Sisk P."/>
            <person name="Sykes S."/>
            <person name="Wortman J."/>
            <person name="Nusbaum C."/>
            <person name="Birren B."/>
        </authorList>
    </citation>
    <scope>NUCLEOTIDE SEQUENCE [LARGE SCALE GENOMIC DNA]</scope>
    <source>
        <strain evidence="4 5">PRA339</strain>
    </source>
</reference>
<dbReference type="PRINTS" id="PR00122">
    <property type="entry name" value="VACATPASE"/>
</dbReference>
<feature type="transmembrane region" description="Helical" evidence="3">
    <location>
        <begin position="67"/>
        <end position="88"/>
    </location>
</feature>
<feature type="transmembrane region" description="Helical" evidence="3">
    <location>
        <begin position="140"/>
        <end position="162"/>
    </location>
</feature>
<accession>A0A059F378</accession>
<dbReference type="AlphaFoldDB" id="A0A059F378"/>
<dbReference type="GO" id="GO:0033179">
    <property type="term" value="C:proton-transporting V-type ATPase, V0 domain"/>
    <property type="evidence" value="ECO:0007669"/>
    <property type="project" value="InterPro"/>
</dbReference>
<gene>
    <name evidence="4" type="ORF">H312_00912</name>
</gene>
<evidence type="ECO:0000256" key="1">
    <source>
        <dbReference type="ARBA" id="ARBA00022448"/>
    </source>
</evidence>
<dbReference type="OrthoDB" id="1744869at2759"/>
<dbReference type="GO" id="GO:0046961">
    <property type="term" value="F:proton-transporting ATPase activity, rotational mechanism"/>
    <property type="evidence" value="ECO:0007669"/>
    <property type="project" value="InterPro"/>
</dbReference>
<dbReference type="VEuPathDB" id="MicrosporidiaDB:H312_00912"/>
<sequence length="166" mass="17498">MTASPTSSSSSSSTDNSIFTEKFFINCSSGIALACIAFAIAGVGKALSNAVDGICAACEIRVEMGNCLIPTSMIGAGLIFAIVIVFTINPEQMTTLDKCSRIIAASLVGSLSIYYGSMAMSAVTKYGMGTNIRQKSFKNVFLIVLVIGELISLFGIMLYFLIANKK</sequence>
<keyword evidence="1 3" id="KW-0813">Transport</keyword>
<comment type="similarity">
    <text evidence="3">Belongs to the V-ATPase proteolipid subunit family.</text>
</comment>
<evidence type="ECO:0008006" key="6">
    <source>
        <dbReference type="Google" id="ProtNLM"/>
    </source>
</evidence>
<keyword evidence="5" id="KW-1185">Reference proteome</keyword>
<comment type="subunit">
    <text evidence="3">V-ATPase is a heteromultimeric enzyme composed of a peripheral catalytic V1 complex (components A to H) attached to an integral membrane V0 proton pore complex (components: a, c, c', c'', d, e, f and VOA1). The decameric c-ring forms the proton-conducting pore, and is composed of eight proteolipid subunits c, one subunit c' and one subunit c''.</text>
</comment>
<dbReference type="InterPro" id="IPR000245">
    <property type="entry name" value="ATPase_proteolipid_csu"/>
</dbReference>
<evidence type="ECO:0000256" key="2">
    <source>
        <dbReference type="ARBA" id="ARBA00023065"/>
    </source>
</evidence>
<protein>
    <recommendedName>
        <fullName evidence="6">V-ATPase proteolipid subunit C-like domain-containing protein</fullName>
    </recommendedName>
</protein>
<comment type="function">
    <text evidence="3">Proton-conducting pore forming of the V0 complex of vacuolar(H+)-ATPase (V-ATPase), a multisubunit enzyme composed of a peripheral complex (V1) that hydrolyzes ATP and a membrane integral complex (V0) that translocates protons. V-ATPase is responsible for acidifying and maintaining the pH of intracellular compartments.</text>
</comment>
<dbReference type="InterPro" id="IPR035921">
    <property type="entry name" value="F/V-ATP_Csub_sf"/>
</dbReference>
<evidence type="ECO:0000313" key="4">
    <source>
        <dbReference type="EMBL" id="KCZ81733.1"/>
    </source>
</evidence>
<dbReference type="HOGENOM" id="CLU_1622866_0_0_1"/>
<dbReference type="STRING" id="1288291.A0A059F378"/>
<dbReference type="EMBL" id="KK365138">
    <property type="protein sequence ID" value="KCZ81733.1"/>
    <property type="molecule type" value="Genomic_DNA"/>
</dbReference>
<organism evidence="4 5">
    <name type="scientific">Anncaliia algerae PRA339</name>
    <dbReference type="NCBI Taxonomy" id="1288291"/>
    <lineage>
        <taxon>Eukaryota</taxon>
        <taxon>Fungi</taxon>
        <taxon>Fungi incertae sedis</taxon>
        <taxon>Microsporidia</taxon>
        <taxon>Tubulinosematoidea</taxon>
        <taxon>Tubulinosematidae</taxon>
        <taxon>Anncaliia</taxon>
    </lineage>
</organism>
<evidence type="ECO:0000256" key="3">
    <source>
        <dbReference type="RuleBase" id="RU363060"/>
    </source>
</evidence>